<dbReference type="EMBL" id="JFKC01000001">
    <property type="protein sequence ID" value="OSQ53340.1"/>
    <property type="molecule type" value="Genomic_DNA"/>
</dbReference>
<evidence type="ECO:0000313" key="2">
    <source>
        <dbReference type="EMBL" id="OSQ53340.1"/>
    </source>
</evidence>
<name>A0A1X4NQZ1_9RHOB</name>
<keyword evidence="3" id="KW-1185">Reference proteome</keyword>
<evidence type="ECO:0000256" key="1">
    <source>
        <dbReference type="SAM" id="Phobius"/>
    </source>
</evidence>
<feature type="transmembrane region" description="Helical" evidence="1">
    <location>
        <begin position="38"/>
        <end position="57"/>
    </location>
</feature>
<feature type="transmembrane region" description="Helical" evidence="1">
    <location>
        <begin position="12"/>
        <end position="32"/>
    </location>
</feature>
<protein>
    <submittedName>
        <fullName evidence="2">Uncharacterized protein</fullName>
    </submittedName>
</protein>
<dbReference type="RefSeq" id="WP_085635005.1">
    <property type="nucleotide sequence ID" value="NZ_JFKC01000001.1"/>
</dbReference>
<keyword evidence="1" id="KW-0472">Membrane</keyword>
<reference evidence="2 3" key="1">
    <citation type="submission" date="2014-03" db="EMBL/GenBank/DDBJ databases">
        <title>The draft genome sequence of Marivita geojedonensis KCTC 23882.</title>
        <authorList>
            <person name="Lai Q."/>
            <person name="Shao Z."/>
        </authorList>
    </citation>
    <scope>NUCLEOTIDE SEQUENCE [LARGE SCALE GENOMIC DNA]</scope>
    <source>
        <strain evidence="2 3">DPG-138</strain>
    </source>
</reference>
<accession>A0A1X4NQZ1</accession>
<dbReference type="STRING" id="1123756.MGEO_01985"/>
<dbReference type="OrthoDB" id="7861868at2"/>
<comment type="caution">
    <text evidence="2">The sequence shown here is derived from an EMBL/GenBank/DDBJ whole genome shotgun (WGS) entry which is preliminary data.</text>
</comment>
<keyword evidence="1" id="KW-0812">Transmembrane</keyword>
<organism evidence="2 3">
    <name type="scientific">Marivita geojedonensis</name>
    <dbReference type="NCBI Taxonomy" id="1123756"/>
    <lineage>
        <taxon>Bacteria</taxon>
        <taxon>Pseudomonadati</taxon>
        <taxon>Pseudomonadota</taxon>
        <taxon>Alphaproteobacteria</taxon>
        <taxon>Rhodobacterales</taxon>
        <taxon>Roseobacteraceae</taxon>
        <taxon>Marivita</taxon>
    </lineage>
</organism>
<evidence type="ECO:0000313" key="3">
    <source>
        <dbReference type="Proteomes" id="UP000193926"/>
    </source>
</evidence>
<gene>
    <name evidence="2" type="ORF">MGEO_01985</name>
</gene>
<dbReference type="Proteomes" id="UP000193926">
    <property type="component" value="Unassembled WGS sequence"/>
</dbReference>
<dbReference type="AlphaFoldDB" id="A0A1X4NQZ1"/>
<keyword evidence="1" id="KW-1133">Transmembrane helix</keyword>
<sequence>MIEFKPDMQTYIRAHVVMTAIAMAAGMMILWALGNPHIWTGAVGGFAAVALRGWYLADEVMDEIWTLAEGSLKGPYERVARLDEITKLRTIAGAVQVITAAGNKHLIKYQPDPQAVIEQINVARQKQAA</sequence>
<proteinExistence type="predicted"/>